<sequence length="236" mass="26846">MASTRRFHSQSPTAPTTRHLSTPPLRKEITDTYNHIYSLSITGLRFFTVYGPWGRPDMAYFSFTRNILQGKLITVYCGKNRADLARDFTYIDDIIKGFVASLDTATKSSDSDGRKCGPALYHIFNLGNTSPVIVPTLVRFLEKHLKVKAKINEVKMPGNGDVPFTHANNYARTELGYNPATNLEAGLKKFVKWCISYYGYDPDPPPPDKDTLLHFFFFGSNFRFSKITLDSFFKRD</sequence>
<proteinExistence type="inferred from homology"/>
<evidence type="ECO:0000313" key="6">
    <source>
        <dbReference type="EMBL" id="KAG6517703.1"/>
    </source>
</evidence>
<dbReference type="InterPro" id="IPR036291">
    <property type="entry name" value="NAD(P)-bd_dom_sf"/>
</dbReference>
<comment type="caution">
    <text evidence="6">The sequence shown here is derived from an EMBL/GenBank/DDBJ whole genome shotgun (WGS) entry which is preliminary data.</text>
</comment>
<organism evidence="6 7">
    <name type="scientific">Zingiber officinale</name>
    <name type="common">Ginger</name>
    <name type="synonym">Amomum zingiber</name>
    <dbReference type="NCBI Taxonomy" id="94328"/>
    <lineage>
        <taxon>Eukaryota</taxon>
        <taxon>Viridiplantae</taxon>
        <taxon>Streptophyta</taxon>
        <taxon>Embryophyta</taxon>
        <taxon>Tracheophyta</taxon>
        <taxon>Spermatophyta</taxon>
        <taxon>Magnoliopsida</taxon>
        <taxon>Liliopsida</taxon>
        <taxon>Zingiberales</taxon>
        <taxon>Zingiberaceae</taxon>
        <taxon>Zingiber</taxon>
    </lineage>
</organism>
<evidence type="ECO:0000313" key="7">
    <source>
        <dbReference type="Proteomes" id="UP000734854"/>
    </source>
</evidence>
<reference evidence="6 7" key="1">
    <citation type="submission" date="2020-08" db="EMBL/GenBank/DDBJ databases">
        <title>Plant Genome Project.</title>
        <authorList>
            <person name="Zhang R.-G."/>
        </authorList>
    </citation>
    <scope>NUCLEOTIDE SEQUENCE [LARGE SCALE GENOMIC DNA]</scope>
    <source>
        <tissue evidence="6">Rhizome</tissue>
    </source>
</reference>
<name>A0A8J5H3D0_ZINOF</name>
<dbReference type="Pfam" id="PF01370">
    <property type="entry name" value="Epimerase"/>
    <property type="match status" value="1"/>
</dbReference>
<dbReference type="GO" id="GO:0016853">
    <property type="term" value="F:isomerase activity"/>
    <property type="evidence" value="ECO:0007669"/>
    <property type="project" value="UniProtKB-KW"/>
</dbReference>
<dbReference type="Gene3D" id="3.40.50.720">
    <property type="entry name" value="NAD(P)-binding Rossmann-like Domain"/>
    <property type="match status" value="1"/>
</dbReference>
<keyword evidence="3" id="KW-0413">Isomerase</keyword>
<protein>
    <recommendedName>
        <fullName evidence="5">NAD-dependent epimerase/dehydratase domain-containing protein</fullName>
    </recommendedName>
</protein>
<dbReference type="InterPro" id="IPR001509">
    <property type="entry name" value="Epimerase_deHydtase"/>
</dbReference>
<keyword evidence="7" id="KW-1185">Reference proteome</keyword>
<accession>A0A8J5H3D0</accession>
<evidence type="ECO:0000259" key="5">
    <source>
        <dbReference type="Pfam" id="PF01370"/>
    </source>
</evidence>
<evidence type="ECO:0000256" key="4">
    <source>
        <dbReference type="SAM" id="MobiDB-lite"/>
    </source>
</evidence>
<comment type="similarity">
    <text evidence="1">Belongs to the NAD(P)-dependent epimerase/dehydratase family.</text>
</comment>
<gene>
    <name evidence="6" type="ORF">ZIOFF_021100</name>
</gene>
<feature type="region of interest" description="Disordered" evidence="4">
    <location>
        <begin position="1"/>
        <end position="24"/>
    </location>
</feature>
<dbReference type="SUPFAM" id="SSF51735">
    <property type="entry name" value="NAD(P)-binding Rossmann-fold domains"/>
    <property type="match status" value="1"/>
</dbReference>
<keyword evidence="2" id="KW-0520">NAD</keyword>
<evidence type="ECO:0000256" key="1">
    <source>
        <dbReference type="ARBA" id="ARBA00007637"/>
    </source>
</evidence>
<dbReference type="EMBL" id="JACMSC010000006">
    <property type="protein sequence ID" value="KAG6517703.1"/>
    <property type="molecule type" value="Genomic_DNA"/>
</dbReference>
<evidence type="ECO:0000256" key="3">
    <source>
        <dbReference type="ARBA" id="ARBA00023235"/>
    </source>
</evidence>
<feature type="compositionally biased region" description="Polar residues" evidence="4">
    <location>
        <begin position="9"/>
        <end position="20"/>
    </location>
</feature>
<dbReference type="AlphaFoldDB" id="A0A8J5H3D0"/>
<dbReference type="Proteomes" id="UP000734854">
    <property type="component" value="Unassembled WGS sequence"/>
</dbReference>
<dbReference type="PANTHER" id="PTHR43574">
    <property type="entry name" value="EPIMERASE-RELATED"/>
    <property type="match status" value="1"/>
</dbReference>
<evidence type="ECO:0000256" key="2">
    <source>
        <dbReference type="ARBA" id="ARBA00023027"/>
    </source>
</evidence>
<feature type="domain" description="NAD-dependent epimerase/dehydratase" evidence="5">
    <location>
        <begin position="27"/>
        <end position="106"/>
    </location>
</feature>